<dbReference type="InterPro" id="IPR005158">
    <property type="entry name" value="BTAD"/>
</dbReference>
<evidence type="ECO:0000313" key="2">
    <source>
        <dbReference type="EMBL" id="MFM1723771.1"/>
    </source>
</evidence>
<dbReference type="EMBL" id="JBDLNV010000003">
    <property type="protein sequence ID" value="MFM1723771.1"/>
    <property type="molecule type" value="Genomic_DNA"/>
</dbReference>
<feature type="domain" description="Bacterial transcriptional activator" evidence="1">
    <location>
        <begin position="110"/>
        <end position="259"/>
    </location>
</feature>
<dbReference type="Gene3D" id="1.10.10.10">
    <property type="entry name" value="Winged helix-like DNA-binding domain superfamily/Winged helix DNA-binding domain"/>
    <property type="match status" value="1"/>
</dbReference>
<proteinExistence type="predicted"/>
<dbReference type="Gene3D" id="3.40.50.300">
    <property type="entry name" value="P-loop containing nucleotide triphosphate hydrolases"/>
    <property type="match status" value="1"/>
</dbReference>
<dbReference type="PANTHER" id="PTHR47691:SF3">
    <property type="entry name" value="HTH-TYPE TRANSCRIPTIONAL REGULATOR RV0890C-RELATED"/>
    <property type="match status" value="1"/>
</dbReference>
<sequence>MADGLEFAVLGPVTVRRDGNPIVLDAQQRALLAALLVAFPHSVDIERLRAQVRYTGAAAAGDGQVGGGPDPLVQALEGLRQRLEAGAAEGERNLVRDGTRVQLLVDRYAVDSQRFVDEVRRGDAMVATAPDAAADAYREGLRLWRGIAYAGIPTTAFFETVFIETEVFRLTGLRFGARMSLATAQLDSGAPAAAAVEAEALVADHPLDERAWELLVLGLARSGQRAHALAALRRCRAIIDDRLGCEIGPALRRIETAILTNDAVYLETARVSEPRKSRGSNLVAPRTRLIDRERDVSELMELLETGQLVTLVGPGGVGRTRLAVEACRRRENSDGPWVVDLSKVSDGALIPSTIATMLALPGIGSATHLADVLAARACVLVLDNCEHVAGYAADVARAIVAECPDVRIIVTGADPLGVEGEAVHVVTPLEVDGAAVELFSERAAGVTAGWTLDSHNSNAVHTICRAVEGLPLAIEIAAAQLRWMTEQQIVERLATHFTLLHGTPDPAIGPRGRLWDTIDWANRLLSDGEARLLRRVSVFAGSFDAEAATAVCVLGALDRVSAVLTGLVRRGLIRVVPGSSPPRYRMLATVRRFAREQADDAESIGIRAAHRAYVLARVEAISPLLRSARAGQAVDMLAVDQAEHRAALESAFAVDDAHYALELAGHLAWFWYRIGNVGEGLQFLRTALDLVAGDWRPPEPRVMARALDGLASLTYLTGDASTAEDSVRRGAQLWSSIGEMGEVARDEAWRAHFVAIQGRPEVAVEICRHAVQLAVEHDALWAEAEGRMLLGMLLRSVGEVEEARDELRQAIRIGERCGHRWAVTSSTWALMKADADAGDVEGALSTMRVMRADLEEEGDVTSWLVMIHSTAAVLAASGRPADGAVLMGAVDALGAHAGFLPAWIDAVDGPIEAAVVHDALEDKEYEQYAAMGAHLTREEVNRLVGELVEGPVSETRR</sequence>
<dbReference type="InterPro" id="IPR027417">
    <property type="entry name" value="P-loop_NTPase"/>
</dbReference>
<keyword evidence="3" id="KW-1185">Reference proteome</keyword>
<accession>A0ABW9FE14</accession>
<dbReference type="SUPFAM" id="SSF48452">
    <property type="entry name" value="TPR-like"/>
    <property type="match status" value="2"/>
</dbReference>
<reference evidence="2 3" key="1">
    <citation type="submission" date="2023-11" db="EMBL/GenBank/DDBJ databases">
        <authorList>
            <person name="Val-Calvo J."/>
            <person name="Scortti M."/>
            <person name="Vazquez-Boland J."/>
        </authorList>
    </citation>
    <scope>NUCLEOTIDE SEQUENCE [LARGE SCALE GENOMIC DNA]</scope>
    <source>
        <strain evidence="2 3">PAM 2766</strain>
    </source>
</reference>
<protein>
    <submittedName>
        <fullName evidence="2">BTAD domain-containing putative transcriptional regulator</fullName>
    </submittedName>
</protein>
<dbReference type="PRINTS" id="PR00364">
    <property type="entry name" value="DISEASERSIST"/>
</dbReference>
<dbReference type="Pfam" id="PF03704">
    <property type="entry name" value="BTAD"/>
    <property type="match status" value="1"/>
</dbReference>
<name>A0ABW9FE14_9NOCA</name>
<dbReference type="SUPFAM" id="SSF52540">
    <property type="entry name" value="P-loop containing nucleoside triphosphate hydrolases"/>
    <property type="match status" value="1"/>
</dbReference>
<gene>
    <name evidence="2" type="ORF">ABEU20_002343</name>
</gene>
<dbReference type="RefSeq" id="WP_420164321.1">
    <property type="nucleotide sequence ID" value="NZ_JBDLNV010000003.1"/>
</dbReference>
<dbReference type="InterPro" id="IPR058852">
    <property type="entry name" value="HTH_77"/>
</dbReference>
<dbReference type="PANTHER" id="PTHR47691">
    <property type="entry name" value="REGULATOR-RELATED"/>
    <property type="match status" value="1"/>
</dbReference>
<evidence type="ECO:0000259" key="1">
    <source>
        <dbReference type="SMART" id="SM01043"/>
    </source>
</evidence>
<dbReference type="InterPro" id="IPR011990">
    <property type="entry name" value="TPR-like_helical_dom_sf"/>
</dbReference>
<dbReference type="SMART" id="SM01043">
    <property type="entry name" value="BTAD"/>
    <property type="match status" value="1"/>
</dbReference>
<dbReference type="Gene3D" id="1.25.40.10">
    <property type="entry name" value="Tetratricopeptide repeat domain"/>
    <property type="match status" value="2"/>
</dbReference>
<dbReference type="InterPro" id="IPR036388">
    <property type="entry name" value="WH-like_DNA-bd_sf"/>
</dbReference>
<dbReference type="Proteomes" id="UP001629745">
    <property type="component" value="Unassembled WGS sequence"/>
</dbReference>
<organism evidence="2 3">
    <name type="scientific">Rhodococcus parequi</name>
    <dbReference type="NCBI Taxonomy" id="3137122"/>
    <lineage>
        <taxon>Bacteria</taxon>
        <taxon>Bacillati</taxon>
        <taxon>Actinomycetota</taxon>
        <taxon>Actinomycetes</taxon>
        <taxon>Mycobacteriales</taxon>
        <taxon>Nocardiaceae</taxon>
        <taxon>Rhodococcus</taxon>
    </lineage>
</organism>
<evidence type="ECO:0000313" key="3">
    <source>
        <dbReference type="Proteomes" id="UP001629745"/>
    </source>
</evidence>
<dbReference type="Pfam" id="PF25872">
    <property type="entry name" value="HTH_77"/>
    <property type="match status" value="1"/>
</dbReference>
<comment type="caution">
    <text evidence="2">The sequence shown here is derived from an EMBL/GenBank/DDBJ whole genome shotgun (WGS) entry which is preliminary data.</text>
</comment>